<evidence type="ECO:0000313" key="2">
    <source>
        <dbReference type="Proteomes" id="UP000251960"/>
    </source>
</evidence>
<dbReference type="EMBL" id="NCVQ01000004">
    <property type="protein sequence ID" value="PWZ31478.1"/>
    <property type="molecule type" value="Genomic_DNA"/>
</dbReference>
<dbReference type="AlphaFoldDB" id="A0A3L6FF88"/>
<sequence length="81" mass="8672">MAAPLLLASACRTRSVSLALDAQSPSPGVFLSCFARQSRAADAQLLRAHSRSASRARCSLHSPGARPWLPWRALLSARSTQ</sequence>
<reference evidence="1 2" key="1">
    <citation type="journal article" date="2018" name="Nat. Genet.">
        <title>Extensive intraspecific gene order and gene structural variations between Mo17 and other maize genomes.</title>
        <authorList>
            <person name="Sun S."/>
            <person name="Zhou Y."/>
            <person name="Chen J."/>
            <person name="Shi J."/>
            <person name="Zhao H."/>
            <person name="Zhao H."/>
            <person name="Song W."/>
            <person name="Zhang M."/>
            <person name="Cui Y."/>
            <person name="Dong X."/>
            <person name="Liu H."/>
            <person name="Ma X."/>
            <person name="Jiao Y."/>
            <person name="Wang B."/>
            <person name="Wei X."/>
            <person name="Stein J.C."/>
            <person name="Glaubitz J.C."/>
            <person name="Lu F."/>
            <person name="Yu G."/>
            <person name="Liang C."/>
            <person name="Fengler K."/>
            <person name="Li B."/>
            <person name="Rafalski A."/>
            <person name="Schnable P.S."/>
            <person name="Ware D.H."/>
            <person name="Buckler E.S."/>
            <person name="Lai J."/>
        </authorList>
    </citation>
    <scope>NUCLEOTIDE SEQUENCE [LARGE SCALE GENOMIC DNA]</scope>
    <source>
        <strain evidence="2">cv. Missouri 17</strain>
        <tissue evidence="1">Seedling</tissue>
    </source>
</reference>
<protein>
    <submittedName>
        <fullName evidence="1">Uncharacterized protein</fullName>
    </submittedName>
</protein>
<organism evidence="1 2">
    <name type="scientific">Zea mays</name>
    <name type="common">Maize</name>
    <dbReference type="NCBI Taxonomy" id="4577"/>
    <lineage>
        <taxon>Eukaryota</taxon>
        <taxon>Viridiplantae</taxon>
        <taxon>Streptophyta</taxon>
        <taxon>Embryophyta</taxon>
        <taxon>Tracheophyta</taxon>
        <taxon>Spermatophyta</taxon>
        <taxon>Magnoliopsida</taxon>
        <taxon>Liliopsida</taxon>
        <taxon>Poales</taxon>
        <taxon>Poaceae</taxon>
        <taxon>PACMAD clade</taxon>
        <taxon>Panicoideae</taxon>
        <taxon>Andropogonodae</taxon>
        <taxon>Andropogoneae</taxon>
        <taxon>Tripsacinae</taxon>
        <taxon>Zea</taxon>
    </lineage>
</organism>
<dbReference type="Proteomes" id="UP000251960">
    <property type="component" value="Chromosome 3"/>
</dbReference>
<name>A0A3L6FF88_MAIZE</name>
<proteinExistence type="predicted"/>
<comment type="caution">
    <text evidence="1">The sequence shown here is derived from an EMBL/GenBank/DDBJ whole genome shotgun (WGS) entry which is preliminary data.</text>
</comment>
<gene>
    <name evidence="1" type="ORF">Zm00014a_025231</name>
</gene>
<accession>A0A3L6FF88</accession>
<evidence type="ECO:0000313" key="1">
    <source>
        <dbReference type="EMBL" id="PWZ31478.1"/>
    </source>
</evidence>